<organism evidence="14 15">
    <name type="scientific">Paenibacillus agricola</name>
    <dbReference type="NCBI Taxonomy" id="2716264"/>
    <lineage>
        <taxon>Bacteria</taxon>
        <taxon>Bacillati</taxon>
        <taxon>Bacillota</taxon>
        <taxon>Bacilli</taxon>
        <taxon>Bacillales</taxon>
        <taxon>Paenibacillaceae</taxon>
        <taxon>Paenibacillus</taxon>
    </lineage>
</organism>
<dbReference type="RefSeq" id="WP_166152674.1">
    <property type="nucleotide sequence ID" value="NZ_JAAOIW010000008.1"/>
</dbReference>
<evidence type="ECO:0000256" key="2">
    <source>
        <dbReference type="ARBA" id="ARBA00022475"/>
    </source>
</evidence>
<dbReference type="InterPro" id="IPR003660">
    <property type="entry name" value="HAMP_dom"/>
</dbReference>
<dbReference type="PANTHER" id="PTHR34220">
    <property type="entry name" value="SENSOR HISTIDINE KINASE YPDA"/>
    <property type="match status" value="1"/>
</dbReference>
<dbReference type="GO" id="GO:0016301">
    <property type="term" value="F:kinase activity"/>
    <property type="evidence" value="ECO:0007669"/>
    <property type="project" value="UniProtKB-KW"/>
</dbReference>
<evidence type="ECO:0000256" key="1">
    <source>
        <dbReference type="ARBA" id="ARBA00004651"/>
    </source>
</evidence>
<dbReference type="SMART" id="SM00304">
    <property type="entry name" value="HAMP"/>
    <property type="match status" value="1"/>
</dbReference>
<proteinExistence type="predicted"/>
<dbReference type="SUPFAM" id="SSF158472">
    <property type="entry name" value="HAMP domain-like"/>
    <property type="match status" value="1"/>
</dbReference>
<dbReference type="InterPro" id="IPR050640">
    <property type="entry name" value="Bact_2-comp_sensor_kinase"/>
</dbReference>
<keyword evidence="8" id="KW-0067">ATP-binding</keyword>
<dbReference type="Gene3D" id="6.10.340.10">
    <property type="match status" value="1"/>
</dbReference>
<keyword evidence="4" id="KW-0808">Transferase</keyword>
<keyword evidence="2" id="KW-1003">Cell membrane</keyword>
<evidence type="ECO:0000256" key="3">
    <source>
        <dbReference type="ARBA" id="ARBA00022553"/>
    </source>
</evidence>
<reference evidence="14" key="1">
    <citation type="submission" date="2020-03" db="EMBL/GenBank/DDBJ databases">
        <title>Draft sequencing of Paenibacilllus sp. S3N08.</title>
        <authorList>
            <person name="Kim D.-U."/>
        </authorList>
    </citation>
    <scope>NUCLEOTIDE SEQUENCE</scope>
    <source>
        <strain evidence="14">S3N08</strain>
    </source>
</reference>
<evidence type="ECO:0000256" key="6">
    <source>
        <dbReference type="ARBA" id="ARBA00022741"/>
    </source>
</evidence>
<feature type="domain" description="HAMP" evidence="13">
    <location>
        <begin position="308"/>
        <end position="360"/>
    </location>
</feature>
<keyword evidence="11 12" id="KW-0472">Membrane</keyword>
<evidence type="ECO:0000256" key="12">
    <source>
        <dbReference type="SAM" id="Phobius"/>
    </source>
</evidence>
<dbReference type="InterPro" id="IPR010559">
    <property type="entry name" value="Sig_transdc_His_kin_internal"/>
</dbReference>
<keyword evidence="3" id="KW-0597">Phosphoprotein</keyword>
<evidence type="ECO:0000256" key="5">
    <source>
        <dbReference type="ARBA" id="ARBA00022692"/>
    </source>
</evidence>
<evidence type="ECO:0000256" key="8">
    <source>
        <dbReference type="ARBA" id="ARBA00022840"/>
    </source>
</evidence>
<dbReference type="InterPro" id="IPR036890">
    <property type="entry name" value="HATPase_C_sf"/>
</dbReference>
<protein>
    <submittedName>
        <fullName evidence="14">Histidine kinase</fullName>
    </submittedName>
</protein>
<keyword evidence="15" id="KW-1185">Reference proteome</keyword>
<dbReference type="CDD" id="cd06225">
    <property type="entry name" value="HAMP"/>
    <property type="match status" value="1"/>
</dbReference>
<feature type="transmembrane region" description="Helical" evidence="12">
    <location>
        <begin position="287"/>
        <end position="307"/>
    </location>
</feature>
<keyword evidence="10" id="KW-0902">Two-component regulatory system</keyword>
<evidence type="ECO:0000256" key="7">
    <source>
        <dbReference type="ARBA" id="ARBA00022777"/>
    </source>
</evidence>
<comment type="caution">
    <text evidence="14">The sequence shown here is derived from an EMBL/GenBank/DDBJ whole genome shotgun (WGS) entry which is preliminary data.</text>
</comment>
<dbReference type="Pfam" id="PF00672">
    <property type="entry name" value="HAMP"/>
    <property type="match status" value="1"/>
</dbReference>
<dbReference type="Gene3D" id="3.30.565.10">
    <property type="entry name" value="Histidine kinase-like ATPase, C-terminal domain"/>
    <property type="match status" value="1"/>
</dbReference>
<evidence type="ECO:0000313" key="14">
    <source>
        <dbReference type="EMBL" id="NHN32380.1"/>
    </source>
</evidence>
<dbReference type="EMBL" id="JAAOIW010000008">
    <property type="protein sequence ID" value="NHN32380.1"/>
    <property type="molecule type" value="Genomic_DNA"/>
</dbReference>
<dbReference type="SUPFAM" id="SSF55874">
    <property type="entry name" value="ATPase domain of HSP90 chaperone/DNA topoisomerase II/histidine kinase"/>
    <property type="match status" value="1"/>
</dbReference>
<evidence type="ECO:0000256" key="9">
    <source>
        <dbReference type="ARBA" id="ARBA00022989"/>
    </source>
</evidence>
<accession>A0ABX0JAG2</accession>
<keyword evidence="5 12" id="KW-0812">Transmembrane</keyword>
<sequence>MFHRWNTFSKLALLIVLMFLSLVLIYSYTNTVSVNVVEQSLREKNLKRLSFFGTQLDNTIDRLSSSAIVVSRDPSIKELGSVEDNRESFEQLEAEEATIQKLSLLSATSTWTNRLTIYFPKVKRALSNDYSSIYTDESLKRITTALWEYHAGQTSSDSEGYFSKKISNPLLVNRSLIEANAVVEVRFDNSQLIRMLNEYKNDETMLPFFYKPSFDMILGTAAETGISNEIANFLSRQVLGDSGSLNAEINHEKYMVDYIRLNSLGWYVIDYTPLNQVLAPITNSRNLFYIAISLMLMISIIFIVFLYRRIQRPIQVLLNGVKMIQTGSYSHRLNYLPRNEFDFLFAKFNDMAEEIQRLLEKVYMENIRFRDAQLKHLQSQINPHFFANSMFFVKNMIAIDDKQAATKMILSLSEYFRYITKIEHTLTTVEEELRLIDNYLTIQNLRIERFHYEMDIPESMRQLQIPRLTLQPIVENIIIHGIEKSNQYGIISITGEQQGEECRIIIDDNGNGLSEEQLAGLGVKVSLPLDPEGGCGLWNVHQRLNYQFNENAGLLFSPSPLGGLRVTIAWKTGL</sequence>
<evidence type="ECO:0000256" key="11">
    <source>
        <dbReference type="ARBA" id="ARBA00023136"/>
    </source>
</evidence>
<evidence type="ECO:0000256" key="10">
    <source>
        <dbReference type="ARBA" id="ARBA00023012"/>
    </source>
</evidence>
<name>A0ABX0JAG2_9BACL</name>
<gene>
    <name evidence="14" type="ORF">G9U52_21290</name>
</gene>
<dbReference type="PANTHER" id="PTHR34220:SF11">
    <property type="entry name" value="SENSOR PROTEIN KINASE HPTS"/>
    <property type="match status" value="1"/>
</dbReference>
<evidence type="ECO:0000313" key="15">
    <source>
        <dbReference type="Proteomes" id="UP001165962"/>
    </source>
</evidence>
<dbReference type="Pfam" id="PF06580">
    <property type="entry name" value="His_kinase"/>
    <property type="match status" value="1"/>
</dbReference>
<evidence type="ECO:0000256" key="4">
    <source>
        <dbReference type="ARBA" id="ARBA00022679"/>
    </source>
</evidence>
<evidence type="ECO:0000259" key="13">
    <source>
        <dbReference type="PROSITE" id="PS50885"/>
    </source>
</evidence>
<keyword evidence="7 14" id="KW-0418">Kinase</keyword>
<dbReference type="PROSITE" id="PS50885">
    <property type="entry name" value="HAMP"/>
    <property type="match status" value="1"/>
</dbReference>
<dbReference type="Proteomes" id="UP001165962">
    <property type="component" value="Unassembled WGS sequence"/>
</dbReference>
<keyword evidence="9 12" id="KW-1133">Transmembrane helix</keyword>
<keyword evidence="6" id="KW-0547">Nucleotide-binding</keyword>
<comment type="subcellular location">
    <subcellularLocation>
        <location evidence="1">Cell membrane</location>
        <topology evidence="1">Multi-pass membrane protein</topology>
    </subcellularLocation>
</comment>